<dbReference type="PANTHER" id="PTHR35910">
    <property type="entry name" value="2EXR DOMAIN-CONTAINING PROTEIN"/>
    <property type="match status" value="1"/>
</dbReference>
<keyword evidence="3" id="KW-1185">Reference proteome</keyword>
<comment type="caution">
    <text evidence="2">The sequence shown here is derived from an EMBL/GenBank/DDBJ whole genome shotgun (WGS) entry which is preliminary data.</text>
</comment>
<gene>
    <name evidence="2" type="ORF">Daus18300_011390</name>
</gene>
<dbReference type="InterPro" id="IPR045518">
    <property type="entry name" value="2EXR"/>
</dbReference>
<feature type="domain" description="2EXR" evidence="1">
    <location>
        <begin position="4"/>
        <end position="100"/>
    </location>
</feature>
<accession>A0ABR3W788</accession>
<dbReference type="PANTHER" id="PTHR35910:SF1">
    <property type="entry name" value="2EXR DOMAIN-CONTAINING PROTEIN"/>
    <property type="match status" value="1"/>
</dbReference>
<organism evidence="2 3">
    <name type="scientific">Diaporthe australafricana</name>
    <dbReference type="NCBI Taxonomy" id="127596"/>
    <lineage>
        <taxon>Eukaryota</taxon>
        <taxon>Fungi</taxon>
        <taxon>Dikarya</taxon>
        <taxon>Ascomycota</taxon>
        <taxon>Pezizomycotina</taxon>
        <taxon>Sordariomycetes</taxon>
        <taxon>Sordariomycetidae</taxon>
        <taxon>Diaporthales</taxon>
        <taxon>Diaporthaceae</taxon>
        <taxon>Diaporthe</taxon>
    </lineage>
</organism>
<name>A0ABR3W788_9PEZI</name>
<protein>
    <recommendedName>
        <fullName evidence="1">2EXR domain-containing protein</fullName>
    </recommendedName>
</protein>
<evidence type="ECO:0000313" key="3">
    <source>
        <dbReference type="Proteomes" id="UP001583177"/>
    </source>
</evidence>
<evidence type="ECO:0000259" key="1">
    <source>
        <dbReference type="Pfam" id="PF20150"/>
    </source>
</evidence>
<dbReference type="Proteomes" id="UP001583177">
    <property type="component" value="Unassembled WGS sequence"/>
</dbReference>
<proteinExistence type="predicted"/>
<dbReference type="Pfam" id="PF20150">
    <property type="entry name" value="2EXR"/>
    <property type="match status" value="1"/>
</dbReference>
<reference evidence="2 3" key="1">
    <citation type="journal article" date="2024" name="IMA Fungus">
        <title>IMA Genome - F19 : A genome assembly and annotation guide to empower mycologists, including annotated draft genome sequences of Ceratocystis pirilliformis, Diaporthe australafricana, Fusarium ophioides, Paecilomyces lecythidis, and Sporothrix stenoceras.</title>
        <authorList>
            <person name="Aylward J."/>
            <person name="Wilson A.M."/>
            <person name="Visagie C.M."/>
            <person name="Spraker J."/>
            <person name="Barnes I."/>
            <person name="Buitendag C."/>
            <person name="Ceriani C."/>
            <person name="Del Mar Angel L."/>
            <person name="du Plessis D."/>
            <person name="Fuchs T."/>
            <person name="Gasser K."/>
            <person name="Kramer D."/>
            <person name="Li W."/>
            <person name="Munsamy K."/>
            <person name="Piso A."/>
            <person name="Price J.L."/>
            <person name="Sonnekus B."/>
            <person name="Thomas C."/>
            <person name="van der Nest A."/>
            <person name="van Dijk A."/>
            <person name="van Heerden A."/>
            <person name="van Vuuren N."/>
            <person name="Yilmaz N."/>
            <person name="Duong T.A."/>
            <person name="van der Merwe N.A."/>
            <person name="Wingfield M.J."/>
            <person name="Wingfield B.D."/>
        </authorList>
    </citation>
    <scope>NUCLEOTIDE SEQUENCE [LARGE SCALE GENOMIC DNA]</scope>
    <source>
        <strain evidence="2 3">CMW 18300</strain>
    </source>
</reference>
<dbReference type="EMBL" id="JAWRVE010000138">
    <property type="protein sequence ID" value="KAL1854469.1"/>
    <property type="molecule type" value="Genomic_DNA"/>
</dbReference>
<evidence type="ECO:0000313" key="2">
    <source>
        <dbReference type="EMBL" id="KAL1854469.1"/>
    </source>
</evidence>
<sequence length="284" mass="31473">MSSFPQFASLPLELQREVWQAALDEAPEPSVHVFRFEDVTSGDAASVTVDMPRNNALMHACHESRSMARKQLRFRRHHADSGGGACLGPYRAFDLERDAIYVSARDWTAFFCAEFFASWSEPPANLRHLALDARVLGSPLGVQTFVGCLGTLSGLQTVSVVFSEEGWVPRDHVPTGALQFQLVDCVKGETVWHAPPGRVKRQDMDPWEVTKLFREDITMTARQELSSTGSASWENVPHDRITGEFHFDTVPRRIVPKLGGARHGFDDGSSLLASIIGCLRGLLP</sequence>